<comment type="caution">
    <text evidence="1">The sequence shown here is derived from an EMBL/GenBank/DDBJ whole genome shotgun (WGS) entry which is preliminary data.</text>
</comment>
<sequence>MNGEASLTIFLHIPKTGGTTLNRIFQRQFIKGELFDHNTLNGKARRIGTLNTIEKKKIKAVAGHYKYGVHQFFSTPHNYFTMVRNPVERVISSYYFLLEFKGEESVNGMNLEQFVRDDPKASNLQTKLICGNMDSPDLEAAIKNVKDFKMVGITERFDESLYFLQKEYGWRNIHYTKENITKKRLARKEVPDAIIKQIKINNALDFELYRTADAWMNRRISMLSNSEKNKLTAFKQRIN</sequence>
<dbReference type="PANTHER" id="PTHR32301">
    <property type="entry name" value="COUNTIN RECEPTOR CNR3-RELATED"/>
    <property type="match status" value="1"/>
</dbReference>
<dbReference type="PANTHER" id="PTHR32301:SF6">
    <property type="entry name" value="GOLVESIN-RELATED"/>
    <property type="match status" value="1"/>
</dbReference>
<dbReference type="RefSeq" id="WP_071617803.1">
    <property type="nucleotide sequence ID" value="NZ_MINN01000074.1"/>
</dbReference>
<keyword evidence="2" id="KW-1185">Reference proteome</keyword>
<dbReference type="InterPro" id="IPR005331">
    <property type="entry name" value="Sulfotransferase"/>
</dbReference>
<accession>A0A1J6X1Y5</accession>
<evidence type="ECO:0008006" key="3">
    <source>
        <dbReference type="Google" id="ProtNLM"/>
    </source>
</evidence>
<name>A0A1J6X1Y5_9BACI</name>
<gene>
    <name evidence="1" type="ORF">BHE18_05755</name>
</gene>
<organism evidence="1 2">
    <name type="scientific">Rossellomorea aquimaris</name>
    <dbReference type="NCBI Taxonomy" id="189382"/>
    <lineage>
        <taxon>Bacteria</taxon>
        <taxon>Bacillati</taxon>
        <taxon>Bacillota</taxon>
        <taxon>Bacilli</taxon>
        <taxon>Bacillales</taxon>
        <taxon>Bacillaceae</taxon>
        <taxon>Rossellomorea</taxon>
    </lineage>
</organism>
<dbReference type="InterPro" id="IPR027417">
    <property type="entry name" value="P-loop_NTPase"/>
</dbReference>
<dbReference type="AlphaFoldDB" id="A0A1J6X1Y5"/>
<dbReference type="GO" id="GO:0016020">
    <property type="term" value="C:membrane"/>
    <property type="evidence" value="ECO:0007669"/>
    <property type="project" value="InterPro"/>
</dbReference>
<dbReference type="GO" id="GO:0008146">
    <property type="term" value="F:sulfotransferase activity"/>
    <property type="evidence" value="ECO:0007669"/>
    <property type="project" value="InterPro"/>
</dbReference>
<dbReference type="Proteomes" id="UP000182062">
    <property type="component" value="Unassembled WGS sequence"/>
</dbReference>
<dbReference type="EMBL" id="MINN01000074">
    <property type="protein sequence ID" value="OIU72137.1"/>
    <property type="molecule type" value="Genomic_DNA"/>
</dbReference>
<protein>
    <recommendedName>
        <fullName evidence="3">Sulfotransferase family protein</fullName>
    </recommendedName>
</protein>
<dbReference type="Gene3D" id="3.40.50.300">
    <property type="entry name" value="P-loop containing nucleotide triphosphate hydrolases"/>
    <property type="match status" value="1"/>
</dbReference>
<evidence type="ECO:0000313" key="1">
    <source>
        <dbReference type="EMBL" id="OIU72137.1"/>
    </source>
</evidence>
<evidence type="ECO:0000313" key="2">
    <source>
        <dbReference type="Proteomes" id="UP000182062"/>
    </source>
</evidence>
<dbReference type="SUPFAM" id="SSF52540">
    <property type="entry name" value="P-loop containing nucleoside triphosphate hydrolases"/>
    <property type="match status" value="1"/>
</dbReference>
<proteinExistence type="predicted"/>
<reference evidence="1 2" key="1">
    <citation type="submission" date="2016-09" db="EMBL/GenBank/DDBJ databases">
        <title>Bacillus aquimaris SAMM genome sequence reveals colonization and biosurfactant production capacities.</title>
        <authorList>
            <person name="Waghmode S.R."/>
            <person name="Suryavanshi M.V."/>
        </authorList>
    </citation>
    <scope>NUCLEOTIDE SEQUENCE [LARGE SCALE GENOMIC DNA]</scope>
    <source>
        <strain evidence="1 2">SAMM</strain>
    </source>
</reference>
<dbReference type="InterPro" id="IPR053259">
    <property type="entry name" value="Golvesin-related_Golgi"/>
</dbReference>
<dbReference type="Pfam" id="PF03567">
    <property type="entry name" value="Sulfotransfer_2"/>
    <property type="match status" value="1"/>
</dbReference>